<dbReference type="EMBL" id="CM042047">
    <property type="protein sequence ID" value="KAI3772004.1"/>
    <property type="molecule type" value="Genomic_DNA"/>
</dbReference>
<proteinExistence type="predicted"/>
<keyword evidence="2" id="KW-1185">Reference proteome</keyword>
<name>A0ACB9FL65_ARCLA</name>
<comment type="caution">
    <text evidence="1">The sequence shown here is derived from an EMBL/GenBank/DDBJ whole genome shotgun (WGS) entry which is preliminary data.</text>
</comment>
<reference evidence="2" key="1">
    <citation type="journal article" date="2022" name="Mol. Ecol. Resour.">
        <title>The genomes of chicory, endive, great burdock and yacon provide insights into Asteraceae palaeo-polyploidization history and plant inulin production.</title>
        <authorList>
            <person name="Fan W."/>
            <person name="Wang S."/>
            <person name="Wang H."/>
            <person name="Wang A."/>
            <person name="Jiang F."/>
            <person name="Liu H."/>
            <person name="Zhao H."/>
            <person name="Xu D."/>
            <person name="Zhang Y."/>
        </authorList>
    </citation>
    <scope>NUCLEOTIDE SEQUENCE [LARGE SCALE GENOMIC DNA]</scope>
    <source>
        <strain evidence="2">cv. Niubang</strain>
    </source>
</reference>
<sequence>MVGCNDFETIEIKVDMLEDDKQHLEIYLEETVTLVLFPFTKCGYLLAGKDGPFDYMSVRPPYTQVDDKILMNQISESSVIGDDSFVVSCGVSIPNRYAGNMWVPCQVETIEIKVDMLEDDKQHLEIYLEETVTLVLFPFTKCGYLLAGKDGPFDYMSVRPPYTQVDDKILMNQISESSVIGDDSFVVSCGVSIPNRYAGNMWVPCQVETIEIKVDMLEDDKQHLEIYLEETVTLVLFPFTKCGYLLAGKDGPFDYMSVRPPYTQVDDKILMNQISESSVIGDDSFVVSCGVSIPNRYAGNMWVPCQVETIEIKVDMLEDDKQHLEIYLEETVTLVLFPFTKCGYLLAGKDGPFDYMSVRPPYTQVDDKILMNQISESSVIGDDSFVVVEYPFRTDMPETCGCLVKV</sequence>
<evidence type="ECO:0000313" key="2">
    <source>
        <dbReference type="Proteomes" id="UP001055879"/>
    </source>
</evidence>
<evidence type="ECO:0000313" key="1">
    <source>
        <dbReference type="EMBL" id="KAI3772004.1"/>
    </source>
</evidence>
<gene>
    <name evidence="1" type="ORF">L6452_03178</name>
</gene>
<reference evidence="1 2" key="2">
    <citation type="journal article" date="2022" name="Mol. Ecol. Resour.">
        <title>The genomes of chicory, endive, great burdock and yacon provide insights into Asteraceae paleo-polyploidization history and plant inulin production.</title>
        <authorList>
            <person name="Fan W."/>
            <person name="Wang S."/>
            <person name="Wang H."/>
            <person name="Wang A."/>
            <person name="Jiang F."/>
            <person name="Liu H."/>
            <person name="Zhao H."/>
            <person name="Xu D."/>
            <person name="Zhang Y."/>
        </authorList>
    </citation>
    <scope>NUCLEOTIDE SEQUENCE [LARGE SCALE GENOMIC DNA]</scope>
    <source>
        <strain evidence="2">cv. Niubang</strain>
    </source>
</reference>
<organism evidence="1 2">
    <name type="scientific">Arctium lappa</name>
    <name type="common">Greater burdock</name>
    <name type="synonym">Lappa major</name>
    <dbReference type="NCBI Taxonomy" id="4217"/>
    <lineage>
        <taxon>Eukaryota</taxon>
        <taxon>Viridiplantae</taxon>
        <taxon>Streptophyta</taxon>
        <taxon>Embryophyta</taxon>
        <taxon>Tracheophyta</taxon>
        <taxon>Spermatophyta</taxon>
        <taxon>Magnoliopsida</taxon>
        <taxon>eudicotyledons</taxon>
        <taxon>Gunneridae</taxon>
        <taxon>Pentapetalae</taxon>
        <taxon>asterids</taxon>
        <taxon>campanulids</taxon>
        <taxon>Asterales</taxon>
        <taxon>Asteraceae</taxon>
        <taxon>Carduoideae</taxon>
        <taxon>Cardueae</taxon>
        <taxon>Arctiinae</taxon>
        <taxon>Arctium</taxon>
    </lineage>
</organism>
<accession>A0ACB9FL65</accession>
<protein>
    <submittedName>
        <fullName evidence="1">Uncharacterized protein</fullName>
    </submittedName>
</protein>
<dbReference type="Proteomes" id="UP001055879">
    <property type="component" value="Linkage Group LG01"/>
</dbReference>